<dbReference type="AlphaFoldDB" id="A0A7G2CFD0"/>
<dbReference type="Proteomes" id="UP000515908">
    <property type="component" value="Chromosome 11"/>
</dbReference>
<proteinExistence type="predicted"/>
<accession>A0A7G2CFD0</accession>
<keyword evidence="1" id="KW-0472">Membrane</keyword>
<dbReference type="OrthoDB" id="270911at2759"/>
<dbReference type="VEuPathDB" id="TriTrypDB:ADEAN_000609900"/>
<dbReference type="EMBL" id="LR877155">
    <property type="protein sequence ID" value="CAD2218608.1"/>
    <property type="molecule type" value="Genomic_DNA"/>
</dbReference>
<gene>
    <name evidence="2" type="ORF">ADEAN_000609900</name>
</gene>
<name>A0A7G2CFD0_9TRYP</name>
<organism evidence="2 3">
    <name type="scientific">Angomonas deanei</name>
    <dbReference type="NCBI Taxonomy" id="59799"/>
    <lineage>
        <taxon>Eukaryota</taxon>
        <taxon>Discoba</taxon>
        <taxon>Euglenozoa</taxon>
        <taxon>Kinetoplastea</taxon>
        <taxon>Metakinetoplastina</taxon>
        <taxon>Trypanosomatida</taxon>
        <taxon>Trypanosomatidae</taxon>
        <taxon>Strigomonadinae</taxon>
        <taxon>Angomonas</taxon>
    </lineage>
</organism>
<evidence type="ECO:0000313" key="2">
    <source>
        <dbReference type="EMBL" id="CAD2218608.1"/>
    </source>
</evidence>
<reference evidence="2 3" key="1">
    <citation type="submission" date="2020-08" db="EMBL/GenBank/DDBJ databases">
        <authorList>
            <person name="Newling K."/>
            <person name="Davey J."/>
            <person name="Forrester S."/>
        </authorList>
    </citation>
    <scope>NUCLEOTIDE SEQUENCE [LARGE SCALE GENOMIC DNA]</scope>
    <source>
        <strain evidence="3">Crithidia deanei Carvalho (ATCC PRA-265)</strain>
    </source>
</reference>
<keyword evidence="1" id="KW-0812">Transmembrane</keyword>
<keyword evidence="1" id="KW-1133">Transmembrane helix</keyword>
<keyword evidence="3" id="KW-1185">Reference proteome</keyword>
<protein>
    <submittedName>
        <fullName evidence="2">Uncharacterized protein</fullName>
    </submittedName>
</protein>
<evidence type="ECO:0000256" key="1">
    <source>
        <dbReference type="SAM" id="Phobius"/>
    </source>
</evidence>
<evidence type="ECO:0000313" key="3">
    <source>
        <dbReference type="Proteomes" id="UP000515908"/>
    </source>
</evidence>
<sequence length="153" mass="16914">MASSSVVQNVRKAFMFMPGAMEINGDVEIVVSATIQQENATGPTTFRRIVHVDPLLTLLSRQGPAKKHESKSNQTKEDFYAIGVVAGVTVVLVVTVIFFMLADNNRPLPKWIPRGKLVKQTVFSVLPGGKKKLEKVKPVVHKDMYDAMKSGKY</sequence>
<feature type="transmembrane region" description="Helical" evidence="1">
    <location>
        <begin position="79"/>
        <end position="102"/>
    </location>
</feature>